<name>A0A6J5MDW8_9CAUD</name>
<reference evidence="2" key="1">
    <citation type="submission" date="2020-04" db="EMBL/GenBank/DDBJ databases">
        <authorList>
            <person name="Chiriac C."/>
            <person name="Salcher M."/>
            <person name="Ghai R."/>
            <person name="Kavagutti S V."/>
        </authorList>
    </citation>
    <scope>NUCLEOTIDE SEQUENCE</scope>
</reference>
<evidence type="ECO:0000259" key="1">
    <source>
        <dbReference type="Pfam" id="PF04233"/>
    </source>
</evidence>
<dbReference type="InterPro" id="IPR006528">
    <property type="entry name" value="Phage_head_morphogenesis_dom"/>
</dbReference>
<organism evidence="2">
    <name type="scientific">uncultured Caudovirales phage</name>
    <dbReference type="NCBI Taxonomy" id="2100421"/>
    <lineage>
        <taxon>Viruses</taxon>
        <taxon>Duplodnaviria</taxon>
        <taxon>Heunggongvirae</taxon>
        <taxon>Uroviricota</taxon>
        <taxon>Caudoviricetes</taxon>
        <taxon>Peduoviridae</taxon>
        <taxon>Maltschvirus</taxon>
        <taxon>Maltschvirus maltsch</taxon>
    </lineage>
</organism>
<gene>
    <name evidence="2" type="ORF">UFOVP463_14</name>
</gene>
<protein>
    <submittedName>
        <fullName evidence="2">Phage head morphogenesis domain containing protein</fullName>
    </submittedName>
</protein>
<feature type="domain" description="Phage head morphogenesis" evidence="1">
    <location>
        <begin position="118"/>
        <end position="243"/>
    </location>
</feature>
<dbReference type="EMBL" id="LR796433">
    <property type="protein sequence ID" value="CAB4144047.1"/>
    <property type="molecule type" value="Genomic_DNA"/>
</dbReference>
<sequence length="291" mass="32553">MIWQDYKKLYWNALKQYSPKFEKELQRQVDTYCNTLDYNAISSKGIKKTIQKLHLALGTKMAGIAYENVKKSVKSTSGPKEVKSALTDLWAYTILTYLEQKGLEGIAEEITGTTKEQIKNYLLKAQEQNLTINESIALLKTSGLTDFRAALIARTETGRAANVGSVVGAVSTGLVTVKEWIATRDARTRRIPRDQTDHLVMDGVQVPIDETFTVKGEKYIDLMLHPCDSTAHAGNVCNCRCTLGYEAQRDASGNLQKLENNPPKGDVGRIWGIIRNPQQMEVRTLIRSALQ</sequence>
<proteinExistence type="predicted"/>
<dbReference type="Pfam" id="PF04233">
    <property type="entry name" value="Phage_Mu_F"/>
    <property type="match status" value="1"/>
</dbReference>
<evidence type="ECO:0000313" key="2">
    <source>
        <dbReference type="EMBL" id="CAB4144047.1"/>
    </source>
</evidence>
<accession>A0A6J5MDW8</accession>